<dbReference type="Proteomes" id="UP000222131">
    <property type="component" value="Genome"/>
</dbReference>
<accession>A0A1V0EFA5</accession>
<gene>
    <name evidence="3" type="ORF">Ccr34_gp082</name>
</gene>
<reference evidence="4" key="1">
    <citation type="journal article" date="2017" name="Curr. Microbiol.">
        <title>Genomic Diversity of Type B3 Bacteriophages of Caulobacter crescentus.</title>
        <authorList>
            <person name="Ash K.T."/>
            <person name="Drake K.M."/>
            <person name="Gibbs W.S."/>
            <person name="Ely B."/>
        </authorList>
    </citation>
    <scope>NUCLEOTIDE SEQUENCE [LARGE SCALE GENOMIC DNA]</scope>
</reference>
<feature type="domain" description="DUF2272" evidence="2">
    <location>
        <begin position="48"/>
        <end position="174"/>
    </location>
</feature>
<proteinExistence type="predicted"/>
<evidence type="ECO:0000259" key="2">
    <source>
        <dbReference type="Pfam" id="PF10030"/>
    </source>
</evidence>
<feature type="region of interest" description="Disordered" evidence="1">
    <location>
        <begin position="167"/>
        <end position="232"/>
    </location>
</feature>
<dbReference type="Pfam" id="PF10030">
    <property type="entry name" value="DUF2272"/>
    <property type="match status" value="1"/>
</dbReference>
<evidence type="ECO:0000256" key="1">
    <source>
        <dbReference type="SAM" id="MobiDB-lite"/>
    </source>
</evidence>
<evidence type="ECO:0000313" key="4">
    <source>
        <dbReference type="Proteomes" id="UP000222131"/>
    </source>
</evidence>
<sequence>MSAFTKKLAAVAEAQFNQFHWYHEGDQPLRGQIGRYWSENNWAIQPVSTAWSAAFVSWCVRKAGALPTEFRFDPMHSTFVYDAIRTPRAYRGVDFNALPIEVGDILQNNRDGQSFDFAHAQAHPSYTSHSAIVIEVGADSGGPYALTVGGNEADSVGRKLVRLTSAGKVKPRANSPVRSSSPARMVRAPATPCWPRARSARSSSPPRTARRPGGAWARARLARSSSLRRPRP</sequence>
<feature type="compositionally biased region" description="Low complexity" evidence="1">
    <location>
        <begin position="194"/>
        <end position="225"/>
    </location>
</feature>
<organism evidence="3 4">
    <name type="scientific">Caulobacter phage Ccr34</name>
    <dbReference type="NCBI Taxonomy" id="1959739"/>
    <lineage>
        <taxon>Viruses</taxon>
        <taxon>Duplodnaviria</taxon>
        <taxon>Heunggongvirae</taxon>
        <taxon>Uroviricota</taxon>
        <taxon>Caudoviricetes</taxon>
        <taxon>Jeanschmidtviridae</taxon>
        <taxon>Shapirovirus</taxon>
        <taxon>Shapirovirus cbk</taxon>
    </lineage>
</organism>
<dbReference type="EMBL" id="KY555147">
    <property type="protein sequence ID" value="ARB15588.1"/>
    <property type="molecule type" value="Genomic_DNA"/>
</dbReference>
<evidence type="ECO:0000313" key="3">
    <source>
        <dbReference type="EMBL" id="ARB15588.1"/>
    </source>
</evidence>
<dbReference type="InterPro" id="IPR019262">
    <property type="entry name" value="DUF2272"/>
</dbReference>
<protein>
    <recommendedName>
        <fullName evidence="2">DUF2272 domain-containing protein</fullName>
    </recommendedName>
</protein>
<name>A0A1V0EFA5_9CAUD</name>